<dbReference type="InterPro" id="IPR003660">
    <property type="entry name" value="HAMP_dom"/>
</dbReference>
<evidence type="ECO:0000256" key="1">
    <source>
        <dbReference type="ARBA" id="ARBA00022801"/>
    </source>
</evidence>
<keyword evidence="2" id="KW-1133">Transmembrane helix</keyword>
<dbReference type="Gene3D" id="6.10.340.10">
    <property type="match status" value="1"/>
</dbReference>
<dbReference type="PANTHER" id="PTHR43156:SF2">
    <property type="entry name" value="STAGE II SPORULATION PROTEIN E"/>
    <property type="match status" value="1"/>
</dbReference>
<dbReference type="GO" id="GO:0016791">
    <property type="term" value="F:phosphatase activity"/>
    <property type="evidence" value="ECO:0007669"/>
    <property type="project" value="TreeGrafter"/>
</dbReference>
<evidence type="ECO:0000313" key="4">
    <source>
        <dbReference type="EMBL" id="BBH54014.1"/>
    </source>
</evidence>
<dbReference type="InterPro" id="IPR052016">
    <property type="entry name" value="Bact_Sigma-Reg"/>
</dbReference>
<accession>A0A4P2VP70</accession>
<feature type="transmembrane region" description="Helical" evidence="2">
    <location>
        <begin position="41"/>
        <end position="58"/>
    </location>
</feature>
<dbReference type="OrthoDB" id="974992at2"/>
<proteinExistence type="predicted"/>
<dbReference type="SMART" id="SM00304">
    <property type="entry name" value="HAMP"/>
    <property type="match status" value="1"/>
</dbReference>
<feature type="transmembrane region" description="Helical" evidence="2">
    <location>
        <begin position="7"/>
        <end position="29"/>
    </location>
</feature>
<dbReference type="Gene3D" id="3.60.40.10">
    <property type="entry name" value="PPM-type phosphatase domain"/>
    <property type="match status" value="1"/>
</dbReference>
<evidence type="ECO:0000313" key="5">
    <source>
        <dbReference type="Proteomes" id="UP000291236"/>
    </source>
</evidence>
<dbReference type="InterPro" id="IPR001932">
    <property type="entry name" value="PPM-type_phosphatase-like_dom"/>
</dbReference>
<dbReference type="EMBL" id="AP019368">
    <property type="protein sequence ID" value="BBH54014.1"/>
    <property type="molecule type" value="Genomic_DNA"/>
</dbReference>
<keyword evidence="2" id="KW-0472">Membrane</keyword>
<dbReference type="Pfam" id="PF07228">
    <property type="entry name" value="SpoIIE"/>
    <property type="match status" value="1"/>
</dbReference>
<dbReference type="Pfam" id="PF00672">
    <property type="entry name" value="HAMP"/>
    <property type="match status" value="1"/>
</dbReference>
<sequence>MRLTAKILSWILGSTLVVMLTFASLAIYMLEKNLRAEALNSHKLIYTLFLPSVTRYLWEFDISGIRETLSNIIENNYAYKIYIFDSDSSLVTYLGKDTKNNKIISNFDKNKESEIKEIITPEKMKFLENKLLKREESFLYQDNLPNETSRIIGSMIHRKKANADPNVIGYFVLDYSTSNIANAIRAMIRNVVFLALAITVMIVFSIGLLLRKTLINSILRLSQASLNISRGKFIKIPERLGSRDEMKDLVKNFNIMSSQIEENQDNLKNLAEEGMKVSSTFSIEDLGKQLSDSLEKIAKRKLNTEFYVIHYLLQFTSTEGFHEILKAEETGEDNFLALDNIEGEPLGRKRFYIKDNGTGEVSAIIQIHDIRQVYQFSYNAAESVYSAIRALQISVSNALDNIRFIKEQKEQQRLIGEQETARLVQNNLMPKYDFRVIGDFELANHFEAADKCAGDWWNYYKLTNDRLLLLLGDVTGHGTASALLTAVVKGYCDSIHTQPYITTKAILSQLDSVVRNSGDGNKVMTMFAAVLDPVNKTIEFSNAAHNFPITIKKKKGQNTLSKLIAQGKPLGFDMTPTAEQSSQIYEQRNVALENGDAIIIYSDGLIEALNDNGEEFSEKRLKMIILNNANSNVTDIKNEIIKEFRDFTFPNKLMDDVTFIVCRYNKIENT</sequence>
<protein>
    <recommendedName>
        <fullName evidence="3">HAMP domain-containing protein</fullName>
    </recommendedName>
</protein>
<dbReference type="PANTHER" id="PTHR43156">
    <property type="entry name" value="STAGE II SPORULATION PROTEIN E-RELATED"/>
    <property type="match status" value="1"/>
</dbReference>
<keyword evidence="1" id="KW-0378">Hydrolase</keyword>
<keyword evidence="5" id="KW-1185">Reference proteome</keyword>
<dbReference type="KEGG" id="sbf:JCM31447_24710"/>
<name>A0A4P2VP70_FLUSA</name>
<reference evidence="4 5" key="1">
    <citation type="submission" date="2018-12" db="EMBL/GenBank/DDBJ databases">
        <title>Rubrispira sanarue gen. nov., sp., nov., a member of the order Silvanigrellales, isolated from a brackish lake in Hamamatsu Japan.</title>
        <authorList>
            <person name="Maejima Y."/>
            <person name="Iino T."/>
            <person name="Muraguchi Y."/>
            <person name="Fukuda K."/>
            <person name="Nojiri H."/>
            <person name="Ohkuma M."/>
            <person name="Moriuchi R."/>
            <person name="Dohra H."/>
            <person name="Kimbara K."/>
            <person name="Shintani M."/>
        </authorList>
    </citation>
    <scope>NUCLEOTIDE SEQUENCE [LARGE SCALE GENOMIC DNA]</scope>
    <source>
        <strain evidence="4 5">RF1110005</strain>
    </source>
</reference>
<dbReference type="RefSeq" id="WP_130610986.1">
    <property type="nucleotide sequence ID" value="NZ_AP019368.1"/>
</dbReference>
<organism evidence="4 5">
    <name type="scientific">Fluviispira sanaruensis</name>
    <dbReference type="NCBI Taxonomy" id="2493639"/>
    <lineage>
        <taxon>Bacteria</taxon>
        <taxon>Pseudomonadati</taxon>
        <taxon>Bdellovibrionota</taxon>
        <taxon>Oligoflexia</taxon>
        <taxon>Silvanigrellales</taxon>
        <taxon>Silvanigrellaceae</taxon>
        <taxon>Fluviispira</taxon>
    </lineage>
</organism>
<feature type="domain" description="HAMP" evidence="3">
    <location>
        <begin position="212"/>
        <end position="265"/>
    </location>
</feature>
<dbReference type="GO" id="GO:0016020">
    <property type="term" value="C:membrane"/>
    <property type="evidence" value="ECO:0007669"/>
    <property type="project" value="InterPro"/>
</dbReference>
<keyword evidence="2" id="KW-0812">Transmembrane</keyword>
<dbReference type="GO" id="GO:0007165">
    <property type="term" value="P:signal transduction"/>
    <property type="evidence" value="ECO:0007669"/>
    <property type="project" value="InterPro"/>
</dbReference>
<dbReference type="PROSITE" id="PS50885">
    <property type="entry name" value="HAMP"/>
    <property type="match status" value="1"/>
</dbReference>
<dbReference type="Proteomes" id="UP000291236">
    <property type="component" value="Chromosome"/>
</dbReference>
<evidence type="ECO:0000256" key="2">
    <source>
        <dbReference type="SAM" id="Phobius"/>
    </source>
</evidence>
<gene>
    <name evidence="4" type="ORF">JCM31447_24710</name>
</gene>
<dbReference type="InterPro" id="IPR036457">
    <property type="entry name" value="PPM-type-like_dom_sf"/>
</dbReference>
<dbReference type="AlphaFoldDB" id="A0A4P2VP70"/>
<dbReference type="SMART" id="SM00331">
    <property type="entry name" value="PP2C_SIG"/>
    <property type="match status" value="1"/>
</dbReference>
<evidence type="ECO:0000259" key="3">
    <source>
        <dbReference type="PROSITE" id="PS50885"/>
    </source>
</evidence>
<feature type="transmembrane region" description="Helical" evidence="2">
    <location>
        <begin position="191"/>
        <end position="210"/>
    </location>
</feature>
<dbReference type="CDD" id="cd06225">
    <property type="entry name" value="HAMP"/>
    <property type="match status" value="1"/>
</dbReference>